<evidence type="ECO:0000256" key="7">
    <source>
        <dbReference type="ARBA" id="ARBA00022670"/>
    </source>
</evidence>
<feature type="non-terminal residue" evidence="28">
    <location>
        <position position="1"/>
    </location>
</feature>
<evidence type="ECO:0000259" key="27">
    <source>
        <dbReference type="Pfam" id="PF17092"/>
    </source>
</evidence>
<keyword evidence="7" id="KW-0645">Protease</keyword>
<dbReference type="InterPro" id="IPR012338">
    <property type="entry name" value="Beta-lactam/transpept-like"/>
</dbReference>
<evidence type="ECO:0000256" key="11">
    <source>
        <dbReference type="ARBA" id="ARBA00022801"/>
    </source>
</evidence>
<organism evidence="28">
    <name type="scientific">marine metagenome</name>
    <dbReference type="NCBI Taxonomy" id="408172"/>
    <lineage>
        <taxon>unclassified sequences</taxon>
        <taxon>metagenomes</taxon>
        <taxon>ecological metagenomes</taxon>
    </lineage>
</organism>
<feature type="region of interest" description="Disordered" evidence="23">
    <location>
        <begin position="789"/>
        <end position="815"/>
    </location>
</feature>
<dbReference type="PANTHER" id="PTHR32282">
    <property type="entry name" value="BINDING PROTEIN TRANSPEPTIDASE, PUTATIVE-RELATED"/>
    <property type="match status" value="1"/>
</dbReference>
<keyword evidence="6" id="KW-0121">Carboxypeptidase</keyword>
<comment type="subcellular location">
    <subcellularLocation>
        <location evidence="1">Cell inner membrane</location>
        <topology evidence="1">Single-pass type II membrane protein</topology>
    </subcellularLocation>
</comment>
<evidence type="ECO:0000256" key="4">
    <source>
        <dbReference type="ARBA" id="ARBA00022475"/>
    </source>
</evidence>
<accession>A0A381NFA7</accession>
<dbReference type="Pfam" id="PF00905">
    <property type="entry name" value="Transpeptidase"/>
    <property type="match status" value="1"/>
</dbReference>
<dbReference type="Gene3D" id="3.40.710.10">
    <property type="entry name" value="DD-peptidase/beta-lactamase superfamily"/>
    <property type="match status" value="2"/>
</dbReference>
<evidence type="ECO:0000256" key="8">
    <source>
        <dbReference type="ARBA" id="ARBA00022676"/>
    </source>
</evidence>
<proteinExistence type="predicted"/>
<evidence type="ECO:0000313" key="28">
    <source>
        <dbReference type="EMBL" id="SUZ53255.1"/>
    </source>
</evidence>
<dbReference type="SUPFAM" id="SSF56601">
    <property type="entry name" value="beta-lactamase/transpeptidase-like"/>
    <property type="match status" value="1"/>
</dbReference>
<name>A0A381NFA7_9ZZZZ</name>
<sequence length="815" mass="90368">VYNGRSNFFSSPTGKPAPARGLNRVQSKLQVYFKWAALVGIVGLAGAIMAVSSAYLYLAPLLPSAETYKDVQLETPLRIYTSDNRLIDEIGNRRNPIEYQEIPKVLTDALIATEDVRFYSHPGVDVQSLLRGFYGFLRGQRLGGGSTITMQLANNLSFDSDNVYLRKFKEIPFALQIQRELSKEEILTLYLNTIYFGAGADGVGAAAFVYYGKQVSELTLAESAMMISLLPCPSTCNPLSNPLLALSRRETRLRNMLNGNMITEAEYEAANSTSVTARRHNRNIEVPAPYVAEMVRQQLYEQFREETYSRGFEVITSIDSLKQLAANKAIVDGLESYYDKQHGYRGPDGHYPPDALDPRGIWLEQLQSVPTYGNQQPAVVTAIQDRSFSALLKSGESITVPWDGISWAYAFRSRNEAWPPPQNASDVVQVGDLVRINQTESHWELGQIPDVQGALVAMSPSNGEILALVGGYNFRRSQVNRVITPRPPGSNFKPFLYGAALEHGYSAASTINDAPITRGDYRPNNYENNFLGPITLRYALKESRNVPAVRLYDQLGSSKVLPFAAKFGFQTHNFPTNDLTVALGSQDVQPLEIVTGYSAIANGGYKVDPWLIKEINSLTDGLLYQANPVVVCENCSRTNNEKDNAIYSAPRIIDERVAYILNSMLRSVIEEGSGNRVQRELGRSDLMGKTGTTNGPQELWFSGFNRDIASTVFIGFDQPEPLGEREQGATVALPIWIDFMRAALEDAPENTMNRPDGIVDRLIDRTTGELATPGDPDTMFEYFRIENAPEAPETQLPGVDLGEEQGKELSTETIF</sequence>
<evidence type="ECO:0000256" key="14">
    <source>
        <dbReference type="ARBA" id="ARBA00022984"/>
    </source>
</evidence>
<dbReference type="GO" id="GO:0008658">
    <property type="term" value="F:penicillin binding"/>
    <property type="evidence" value="ECO:0007669"/>
    <property type="project" value="InterPro"/>
</dbReference>
<feature type="domain" description="Penicillin-binding protein transpeptidase" evidence="25">
    <location>
        <begin position="453"/>
        <end position="695"/>
    </location>
</feature>
<keyword evidence="15 24" id="KW-1133">Transmembrane helix</keyword>
<dbReference type="GO" id="GO:0046677">
    <property type="term" value="P:response to antibiotic"/>
    <property type="evidence" value="ECO:0007669"/>
    <property type="project" value="UniProtKB-KW"/>
</dbReference>
<dbReference type="Pfam" id="PF17092">
    <property type="entry name" value="PCB_OB"/>
    <property type="match status" value="1"/>
</dbReference>
<comment type="catalytic activity">
    <reaction evidence="20">
        <text>Preferential cleavage: (Ac)2-L-Lys-D-Ala-|-D-Ala. Also transpeptidation of peptidyl-alanyl moieties that are N-acyl substituents of D-alanine.</text>
        <dbReference type="EC" id="3.4.16.4"/>
    </reaction>
</comment>
<keyword evidence="12" id="KW-0133">Cell shape</keyword>
<evidence type="ECO:0000256" key="12">
    <source>
        <dbReference type="ARBA" id="ARBA00022960"/>
    </source>
</evidence>
<evidence type="ECO:0000256" key="23">
    <source>
        <dbReference type="SAM" id="MobiDB-lite"/>
    </source>
</evidence>
<dbReference type="EMBL" id="UINC01000321">
    <property type="protein sequence ID" value="SUZ53255.1"/>
    <property type="molecule type" value="Genomic_DNA"/>
</dbReference>
<evidence type="ECO:0000256" key="19">
    <source>
        <dbReference type="ARBA" id="ARBA00023316"/>
    </source>
</evidence>
<feature type="domain" description="Glycosyl transferase family 51" evidence="26">
    <location>
        <begin position="85"/>
        <end position="256"/>
    </location>
</feature>
<keyword evidence="11" id="KW-0378">Hydrolase</keyword>
<keyword evidence="4" id="KW-1003">Cell membrane</keyword>
<keyword evidence="5" id="KW-0997">Cell inner membrane</keyword>
<dbReference type="InterPro" id="IPR001460">
    <property type="entry name" value="PCN-bd_Tpept"/>
</dbReference>
<evidence type="ECO:0000256" key="1">
    <source>
        <dbReference type="ARBA" id="ARBA00004249"/>
    </source>
</evidence>
<evidence type="ECO:0000256" key="18">
    <source>
        <dbReference type="ARBA" id="ARBA00023268"/>
    </source>
</evidence>
<keyword evidence="9" id="KW-0808">Transferase</keyword>
<evidence type="ECO:0000256" key="2">
    <source>
        <dbReference type="ARBA" id="ARBA00012448"/>
    </source>
</evidence>
<dbReference type="GO" id="GO:0006508">
    <property type="term" value="P:proteolysis"/>
    <property type="evidence" value="ECO:0007669"/>
    <property type="project" value="UniProtKB-KW"/>
</dbReference>
<evidence type="ECO:0000256" key="5">
    <source>
        <dbReference type="ARBA" id="ARBA00022519"/>
    </source>
</evidence>
<comment type="catalytic activity">
    <reaction evidence="22">
        <text>[GlcNAc-(1-&gt;4)-Mur2Ac(oyl-L-Ala-gamma-D-Glu-L-Lys-D-Ala-D-Ala)](n)-di-trans,octa-cis-undecaprenyl diphosphate + beta-D-GlcNAc-(1-&gt;4)-Mur2Ac(oyl-L-Ala-gamma-D-Glu-L-Lys-D-Ala-D-Ala)-di-trans,octa-cis-undecaprenyl diphosphate = [GlcNAc-(1-&gt;4)-Mur2Ac(oyl-L-Ala-gamma-D-Glu-L-Lys-D-Ala-D-Ala)](n+1)-di-trans,octa-cis-undecaprenyl diphosphate + di-trans,octa-cis-undecaprenyl diphosphate + H(+)</text>
        <dbReference type="Rhea" id="RHEA:23708"/>
        <dbReference type="Rhea" id="RHEA-COMP:9602"/>
        <dbReference type="Rhea" id="RHEA-COMP:9603"/>
        <dbReference type="ChEBI" id="CHEBI:15378"/>
        <dbReference type="ChEBI" id="CHEBI:58405"/>
        <dbReference type="ChEBI" id="CHEBI:60033"/>
        <dbReference type="ChEBI" id="CHEBI:78435"/>
        <dbReference type="EC" id="2.4.99.28"/>
    </reaction>
</comment>
<evidence type="ECO:0000256" key="21">
    <source>
        <dbReference type="ARBA" id="ARBA00044770"/>
    </source>
</evidence>
<gene>
    <name evidence="28" type="ORF">METZ01_LOCUS6109</name>
</gene>
<dbReference type="NCBIfam" id="TIGR02074">
    <property type="entry name" value="PBP_1a_fam"/>
    <property type="match status" value="1"/>
</dbReference>
<keyword evidence="14" id="KW-0573">Peptidoglycan synthesis</keyword>
<evidence type="ECO:0000256" key="13">
    <source>
        <dbReference type="ARBA" id="ARBA00022968"/>
    </source>
</evidence>
<dbReference type="GO" id="GO:0030288">
    <property type="term" value="C:outer membrane-bounded periplasmic space"/>
    <property type="evidence" value="ECO:0007669"/>
    <property type="project" value="TreeGrafter"/>
</dbReference>
<evidence type="ECO:0000256" key="3">
    <source>
        <dbReference type="ARBA" id="ARBA00018638"/>
    </source>
</evidence>
<reference evidence="28" key="1">
    <citation type="submission" date="2018-05" db="EMBL/GenBank/DDBJ databases">
        <authorList>
            <person name="Lanie J.A."/>
            <person name="Ng W.-L."/>
            <person name="Kazmierczak K.M."/>
            <person name="Andrzejewski T.M."/>
            <person name="Davidsen T.M."/>
            <person name="Wayne K.J."/>
            <person name="Tettelin H."/>
            <person name="Glass J.I."/>
            <person name="Rusch D."/>
            <person name="Podicherti R."/>
            <person name="Tsui H.-C.T."/>
            <person name="Winkler M.E."/>
        </authorList>
    </citation>
    <scope>NUCLEOTIDE SEQUENCE</scope>
</reference>
<dbReference type="PANTHER" id="PTHR32282:SF27">
    <property type="entry name" value="PENICILLIN-BINDING PROTEIN 1A"/>
    <property type="match status" value="1"/>
</dbReference>
<keyword evidence="19" id="KW-0961">Cell wall biogenesis/degradation</keyword>
<dbReference type="GO" id="GO:0008955">
    <property type="term" value="F:peptidoglycan glycosyltransferase activity"/>
    <property type="evidence" value="ECO:0007669"/>
    <property type="project" value="UniProtKB-EC"/>
</dbReference>
<dbReference type="SUPFAM" id="SSF53955">
    <property type="entry name" value="Lysozyme-like"/>
    <property type="match status" value="1"/>
</dbReference>
<dbReference type="GO" id="GO:0009002">
    <property type="term" value="F:serine-type D-Ala-D-Ala carboxypeptidase activity"/>
    <property type="evidence" value="ECO:0007669"/>
    <property type="project" value="UniProtKB-EC"/>
</dbReference>
<dbReference type="GO" id="GO:0071555">
    <property type="term" value="P:cell wall organization"/>
    <property type="evidence" value="ECO:0007669"/>
    <property type="project" value="UniProtKB-KW"/>
</dbReference>
<dbReference type="Pfam" id="PF00912">
    <property type="entry name" value="Transgly"/>
    <property type="match status" value="1"/>
</dbReference>
<dbReference type="EC" id="3.4.16.4" evidence="2"/>
<dbReference type="GO" id="GO:0008360">
    <property type="term" value="P:regulation of cell shape"/>
    <property type="evidence" value="ECO:0007669"/>
    <property type="project" value="UniProtKB-KW"/>
</dbReference>
<evidence type="ECO:0000256" key="9">
    <source>
        <dbReference type="ARBA" id="ARBA00022679"/>
    </source>
</evidence>
<keyword evidence="10 24" id="KW-0812">Transmembrane</keyword>
<dbReference type="EC" id="2.4.99.28" evidence="21"/>
<feature type="compositionally biased region" description="Basic and acidic residues" evidence="23">
    <location>
        <begin position="804"/>
        <end position="815"/>
    </location>
</feature>
<dbReference type="GO" id="GO:0005886">
    <property type="term" value="C:plasma membrane"/>
    <property type="evidence" value="ECO:0007669"/>
    <property type="project" value="UniProtKB-SubCell"/>
</dbReference>
<evidence type="ECO:0000256" key="20">
    <source>
        <dbReference type="ARBA" id="ARBA00034000"/>
    </source>
</evidence>
<evidence type="ECO:0000256" key="10">
    <source>
        <dbReference type="ARBA" id="ARBA00022692"/>
    </source>
</evidence>
<dbReference type="InterPro" id="IPR001264">
    <property type="entry name" value="Glyco_trans_51"/>
</dbReference>
<evidence type="ECO:0000256" key="6">
    <source>
        <dbReference type="ARBA" id="ARBA00022645"/>
    </source>
</evidence>
<evidence type="ECO:0000256" key="17">
    <source>
        <dbReference type="ARBA" id="ARBA00023251"/>
    </source>
</evidence>
<evidence type="ECO:0000256" key="16">
    <source>
        <dbReference type="ARBA" id="ARBA00023136"/>
    </source>
</evidence>
<evidence type="ECO:0000256" key="22">
    <source>
        <dbReference type="ARBA" id="ARBA00049902"/>
    </source>
</evidence>
<dbReference type="InterPro" id="IPR050396">
    <property type="entry name" value="Glycosyltr_51/Transpeptidase"/>
</dbReference>
<dbReference type="GO" id="GO:0009252">
    <property type="term" value="P:peptidoglycan biosynthetic process"/>
    <property type="evidence" value="ECO:0007669"/>
    <property type="project" value="UniProtKB-KW"/>
</dbReference>
<dbReference type="InterPro" id="IPR023346">
    <property type="entry name" value="Lysozyme-like_dom_sf"/>
</dbReference>
<dbReference type="InterPro" id="IPR036950">
    <property type="entry name" value="PBP_transglycosylase"/>
</dbReference>
<evidence type="ECO:0000259" key="26">
    <source>
        <dbReference type="Pfam" id="PF00912"/>
    </source>
</evidence>
<keyword evidence="13" id="KW-0735">Signal-anchor</keyword>
<evidence type="ECO:0000259" key="25">
    <source>
        <dbReference type="Pfam" id="PF00905"/>
    </source>
</evidence>
<keyword evidence="18" id="KW-0511">Multifunctional enzyme</keyword>
<keyword evidence="8" id="KW-0328">Glycosyltransferase</keyword>
<keyword evidence="17" id="KW-0046">Antibiotic resistance</keyword>
<feature type="transmembrane region" description="Helical" evidence="24">
    <location>
        <begin position="32"/>
        <end position="58"/>
    </location>
</feature>
<dbReference type="AlphaFoldDB" id="A0A381NFA7"/>
<keyword evidence="16 24" id="KW-0472">Membrane</keyword>
<feature type="domain" description="Penicillin-binding protein OB-like" evidence="27">
    <location>
        <begin position="344"/>
        <end position="451"/>
    </location>
</feature>
<evidence type="ECO:0000256" key="24">
    <source>
        <dbReference type="SAM" id="Phobius"/>
    </source>
</evidence>
<evidence type="ECO:0000256" key="15">
    <source>
        <dbReference type="ARBA" id="ARBA00022989"/>
    </source>
</evidence>
<dbReference type="InterPro" id="IPR031376">
    <property type="entry name" value="PCB_OB"/>
</dbReference>
<dbReference type="Gene3D" id="1.10.3810.10">
    <property type="entry name" value="Biosynthetic peptidoglycan transglycosylase-like"/>
    <property type="match status" value="1"/>
</dbReference>
<protein>
    <recommendedName>
        <fullName evidence="3">Penicillin-binding protein 1A</fullName>
        <ecNumber evidence="21">2.4.99.28</ecNumber>
        <ecNumber evidence="2">3.4.16.4</ecNumber>
    </recommendedName>
</protein>